<accession>A0AAW5G8N6</accession>
<reference evidence="2" key="1">
    <citation type="submission" date="2019-02" db="EMBL/GenBank/DDBJ databases">
        <title>New Zealand Erwinia strains with phe-tRNA free attachment sites.</title>
        <authorList>
            <person name="Nunes-Leite L."/>
            <person name="Pitman A.R."/>
        </authorList>
    </citation>
    <scope>NUCLEOTIDE SEQUENCE</scope>
    <source>
        <strain evidence="2">Ec-140</strain>
        <strain evidence="1">Ec-143</strain>
    </source>
</reference>
<evidence type="ECO:0000313" key="1">
    <source>
        <dbReference type="EMBL" id="MCL6350352.1"/>
    </source>
</evidence>
<dbReference type="Proteomes" id="UP001057360">
    <property type="component" value="Unassembled WGS sequence"/>
</dbReference>
<dbReference type="Proteomes" id="UP001055618">
    <property type="component" value="Unassembled WGS sequence"/>
</dbReference>
<protein>
    <submittedName>
        <fullName evidence="2">Uncharacterized protein</fullName>
    </submittedName>
</protein>
<dbReference type="AlphaFoldDB" id="A0AAW5G8N6"/>
<proteinExistence type="predicted"/>
<name>A0AAW5G8N6_9GAMM</name>
<comment type="caution">
    <text evidence="2">The sequence shown here is derived from an EMBL/GenBank/DDBJ whole genome shotgun (WGS) entry which is preliminary data.</text>
</comment>
<dbReference type="EMBL" id="SGPY01000002">
    <property type="protein sequence ID" value="MCL6367724.1"/>
    <property type="molecule type" value="Genomic_DNA"/>
</dbReference>
<organism evidence="2 4">
    <name type="scientific">Pectobacterium polaris</name>
    <dbReference type="NCBI Taxonomy" id="2042057"/>
    <lineage>
        <taxon>Bacteria</taxon>
        <taxon>Pseudomonadati</taxon>
        <taxon>Pseudomonadota</taxon>
        <taxon>Gammaproteobacteria</taxon>
        <taxon>Enterobacterales</taxon>
        <taxon>Pectobacteriaceae</taxon>
        <taxon>Pectobacterium</taxon>
    </lineage>
</organism>
<evidence type="ECO:0000313" key="4">
    <source>
        <dbReference type="Proteomes" id="UP001057360"/>
    </source>
</evidence>
<keyword evidence="3" id="KW-1185">Reference proteome</keyword>
<evidence type="ECO:0000313" key="3">
    <source>
        <dbReference type="Proteomes" id="UP001055618"/>
    </source>
</evidence>
<sequence length="395" mass="46177">MMVNKDKYTQVILDLAYKIPFVFPKIIGCYAKEYNSKSDYITNKKQEENHIKLASLFESPFYWQGISFSVFLSSEELLYLRRWQNKHSVFMSSSNGSHIVSKSFDQDNGWANVGFIRINQDTIMDDLFSVYTPNDFFSSINITLTKYSTGLSFLTFYISCNSQITDLVSSISVPKMNYFVEFESFNVFSRKCHSISMMDYWHHADSIIRRNIINVKSSANELIKHLFNEIGIKKKESDMYCVLDMYADQVSPYFDDSVFSENHQDEHHVLFPKRNKFINSQLSDNSEDVFIENRYLNVSGVDYIYMKVAQRVNNAGVISNLNGYLSIIPVLLMSKKIDLISGYLNSAKLHNRKQSVEKVYESLYDISYQLHMILAWFKSSRRFFYLICQNHSEKT</sequence>
<dbReference type="EMBL" id="SGPX01000002">
    <property type="protein sequence ID" value="MCL6350352.1"/>
    <property type="molecule type" value="Genomic_DNA"/>
</dbReference>
<gene>
    <name evidence="1" type="ORF">EXT50_04085</name>
    <name evidence="2" type="ORF">EXT53_03940</name>
</gene>
<dbReference type="RefSeq" id="WP_249681735.1">
    <property type="nucleotide sequence ID" value="NZ_SGPX01000002.1"/>
</dbReference>
<evidence type="ECO:0000313" key="2">
    <source>
        <dbReference type="EMBL" id="MCL6367724.1"/>
    </source>
</evidence>